<name>A0A844AW85_9RHOB</name>
<dbReference type="GO" id="GO:0016887">
    <property type="term" value="F:ATP hydrolysis activity"/>
    <property type="evidence" value="ECO:0007669"/>
    <property type="project" value="InterPro"/>
</dbReference>
<dbReference type="InterPro" id="IPR027417">
    <property type="entry name" value="P-loop_NTPase"/>
</dbReference>
<dbReference type="PANTHER" id="PTHR42734">
    <property type="entry name" value="METAL TRANSPORT SYSTEM ATP-BINDING PROTEIN TM_0124-RELATED"/>
    <property type="match status" value="1"/>
</dbReference>
<dbReference type="Pfam" id="PF00005">
    <property type="entry name" value="ABC_tran"/>
    <property type="match status" value="1"/>
</dbReference>
<comment type="similarity">
    <text evidence="1">Belongs to the ABC transporter superfamily.</text>
</comment>
<protein>
    <submittedName>
        <fullName evidence="8">ATP-binding cassette domain-containing protein</fullName>
    </submittedName>
</protein>
<dbReference type="SUPFAM" id="SSF52540">
    <property type="entry name" value="P-loop containing nucleoside triphosphate hydrolases"/>
    <property type="match status" value="1"/>
</dbReference>
<evidence type="ECO:0000313" key="9">
    <source>
        <dbReference type="Proteomes" id="UP000436694"/>
    </source>
</evidence>
<evidence type="ECO:0000313" key="8">
    <source>
        <dbReference type="EMBL" id="MQY42644.1"/>
    </source>
</evidence>
<keyword evidence="5" id="KW-0864">Zinc transport</keyword>
<evidence type="ECO:0000256" key="1">
    <source>
        <dbReference type="ARBA" id="ARBA00005417"/>
    </source>
</evidence>
<dbReference type="SMART" id="SM00382">
    <property type="entry name" value="AAA"/>
    <property type="match status" value="1"/>
</dbReference>
<keyword evidence="3" id="KW-0547">Nucleotide-binding</keyword>
<keyword evidence="6" id="KW-0406">Ion transport</keyword>
<keyword evidence="5" id="KW-0862">Zinc</keyword>
<dbReference type="Proteomes" id="UP000436694">
    <property type="component" value="Unassembled WGS sequence"/>
</dbReference>
<dbReference type="InterPro" id="IPR003593">
    <property type="entry name" value="AAA+_ATPase"/>
</dbReference>
<dbReference type="Gene3D" id="3.40.50.300">
    <property type="entry name" value="P-loop containing nucleotide triphosphate hydrolases"/>
    <property type="match status" value="1"/>
</dbReference>
<evidence type="ECO:0000256" key="3">
    <source>
        <dbReference type="ARBA" id="ARBA00022741"/>
    </source>
</evidence>
<dbReference type="GO" id="GO:0005524">
    <property type="term" value="F:ATP binding"/>
    <property type="evidence" value="ECO:0007669"/>
    <property type="project" value="UniProtKB-KW"/>
</dbReference>
<dbReference type="PANTHER" id="PTHR42734:SF5">
    <property type="entry name" value="IRON TRANSPORT SYSTEM ATP-BINDING PROTEIN HI_0361-RELATED"/>
    <property type="match status" value="1"/>
</dbReference>
<dbReference type="InterPro" id="IPR050153">
    <property type="entry name" value="Metal_Ion_Import_ABC"/>
</dbReference>
<dbReference type="CDD" id="cd03235">
    <property type="entry name" value="ABC_Metallic_Cations"/>
    <property type="match status" value="1"/>
</dbReference>
<dbReference type="PROSITE" id="PS50893">
    <property type="entry name" value="ABC_TRANSPORTER_2"/>
    <property type="match status" value="1"/>
</dbReference>
<proteinExistence type="inferred from homology"/>
<keyword evidence="9" id="KW-1185">Reference proteome</keyword>
<dbReference type="GO" id="GO:0006829">
    <property type="term" value="P:zinc ion transport"/>
    <property type="evidence" value="ECO:0007669"/>
    <property type="project" value="UniProtKB-KW"/>
</dbReference>
<dbReference type="InterPro" id="IPR003439">
    <property type="entry name" value="ABC_transporter-like_ATP-bd"/>
</dbReference>
<evidence type="ECO:0000256" key="2">
    <source>
        <dbReference type="ARBA" id="ARBA00022448"/>
    </source>
</evidence>
<dbReference type="EMBL" id="WIXK01000004">
    <property type="protein sequence ID" value="MQY42644.1"/>
    <property type="molecule type" value="Genomic_DNA"/>
</dbReference>
<accession>A0A844AW85</accession>
<keyword evidence="4 8" id="KW-0067">ATP-binding</keyword>
<comment type="caution">
    <text evidence="8">The sequence shown here is derived from an EMBL/GenBank/DDBJ whole genome shotgun (WGS) entry which is preliminary data.</text>
</comment>
<evidence type="ECO:0000256" key="5">
    <source>
        <dbReference type="ARBA" id="ARBA00022906"/>
    </source>
</evidence>
<evidence type="ECO:0000259" key="7">
    <source>
        <dbReference type="PROSITE" id="PS50893"/>
    </source>
</evidence>
<gene>
    <name evidence="8" type="ORF">GG681_08305</name>
</gene>
<evidence type="ECO:0000256" key="4">
    <source>
        <dbReference type="ARBA" id="ARBA00022840"/>
    </source>
</evidence>
<evidence type="ECO:0000256" key="6">
    <source>
        <dbReference type="ARBA" id="ARBA00023065"/>
    </source>
</evidence>
<feature type="domain" description="ABC transporter" evidence="7">
    <location>
        <begin position="14"/>
        <end position="242"/>
    </location>
</feature>
<organism evidence="8 9">
    <name type="scientific">Tritonibacter aquimaris</name>
    <dbReference type="NCBI Taxonomy" id="2663379"/>
    <lineage>
        <taxon>Bacteria</taxon>
        <taxon>Pseudomonadati</taxon>
        <taxon>Pseudomonadota</taxon>
        <taxon>Alphaproteobacteria</taxon>
        <taxon>Rhodobacterales</taxon>
        <taxon>Paracoccaceae</taxon>
        <taxon>Tritonibacter</taxon>
    </lineage>
</organism>
<dbReference type="AlphaFoldDB" id="A0A844AW85"/>
<keyword evidence="2" id="KW-0813">Transport</keyword>
<sequence>MADHLRGDMMSAVVQISDLSLGYKDLTLFRDLTMNIEGGNTLAVLGANGSGKSTFVKMLLGLMNPLSGSVTWAQGRPREIGYLAQMTEFDRRFPIRVRDLAAMGAWGGFGLRFGLNRAARERVEAALDEVGVLDIADRPLHMLSGGQLQRTLFARVIMQDAPLILLDEPFAAVDQSTEAHLLNIIKRWRSEGRAVVLVVHDLSSVLDHCSHALLLGGHEATHGAVNDVLTPDRLVAQGYMSESQASWMFREPAAKLEQAHV</sequence>
<reference evidence="8 9" key="1">
    <citation type="submission" date="2019-10" db="EMBL/GenBank/DDBJ databases">
        <title>Epibacterium sp. nov., isolated from seawater.</title>
        <authorList>
            <person name="Zhang X."/>
            <person name="Li N."/>
        </authorList>
    </citation>
    <scope>NUCLEOTIDE SEQUENCE [LARGE SCALE GENOMIC DNA]</scope>
    <source>
        <strain evidence="8 9">SM1969</strain>
    </source>
</reference>